<keyword evidence="2" id="KW-0963">Cytoplasm</keyword>
<keyword evidence="4" id="KW-0175">Coiled coil</keyword>
<feature type="non-terminal residue" evidence="7">
    <location>
        <position position="464"/>
    </location>
</feature>
<evidence type="ECO:0000256" key="2">
    <source>
        <dbReference type="ARBA" id="ARBA00022490"/>
    </source>
</evidence>
<dbReference type="EMBL" id="WBNQ01075069">
    <property type="protein sequence ID" value="NXX70595.1"/>
    <property type="molecule type" value="Genomic_DNA"/>
</dbReference>
<dbReference type="Pfam" id="PF00169">
    <property type="entry name" value="PH"/>
    <property type="match status" value="1"/>
</dbReference>
<dbReference type="InterPro" id="IPR011993">
    <property type="entry name" value="PH-like_dom_sf"/>
</dbReference>
<evidence type="ECO:0000313" key="8">
    <source>
        <dbReference type="Proteomes" id="UP000618746"/>
    </source>
</evidence>
<evidence type="ECO:0000256" key="3">
    <source>
        <dbReference type="ARBA" id="ARBA00022737"/>
    </source>
</evidence>
<keyword evidence="8" id="KW-1185">Reference proteome</keyword>
<dbReference type="PANTHER" id="PTHR14338">
    <property type="entry name" value="ACTIN FILAMENT-ASSOCIATED PROTEIN 1 FAMILY MEMBER"/>
    <property type="match status" value="1"/>
</dbReference>
<evidence type="ECO:0000256" key="1">
    <source>
        <dbReference type="ARBA" id="ARBA00004496"/>
    </source>
</evidence>
<dbReference type="InterPro" id="IPR001849">
    <property type="entry name" value="PH_domain"/>
</dbReference>
<dbReference type="SUPFAM" id="SSF50729">
    <property type="entry name" value="PH domain-like"/>
    <property type="match status" value="1"/>
</dbReference>
<dbReference type="GO" id="GO:0007346">
    <property type="term" value="P:regulation of mitotic cell cycle"/>
    <property type="evidence" value="ECO:0007669"/>
    <property type="project" value="TreeGrafter"/>
</dbReference>
<accession>A0A852K0S2</accession>
<evidence type="ECO:0000313" key="7">
    <source>
        <dbReference type="EMBL" id="NXX70595.1"/>
    </source>
</evidence>
<comment type="subcellular location">
    <subcellularLocation>
        <location evidence="1">Cytoplasm</location>
    </subcellularLocation>
</comment>
<feature type="compositionally biased region" description="Basic and acidic residues" evidence="5">
    <location>
        <begin position="223"/>
        <end position="249"/>
    </location>
</feature>
<keyword evidence="3" id="KW-0677">Repeat</keyword>
<dbReference type="GO" id="GO:0042169">
    <property type="term" value="F:SH2 domain binding"/>
    <property type="evidence" value="ECO:0007669"/>
    <property type="project" value="TreeGrafter"/>
</dbReference>
<dbReference type="AlphaFoldDB" id="A0A852K0S2"/>
<reference evidence="7" key="1">
    <citation type="submission" date="2020-02" db="EMBL/GenBank/DDBJ databases">
        <title>Bird 10,000 Genomes (B10K) Project - Family phase.</title>
        <authorList>
            <person name="Zhang G."/>
        </authorList>
    </citation>
    <scope>NUCLEOTIDE SEQUENCE</scope>
    <source>
        <strain evidence="7">B10K-DU-023-52</strain>
        <tissue evidence="7">Mixed tissue sample</tissue>
    </source>
</reference>
<sequence>AGYLNVLVNSQWKSRWCQIKDGHLHFYQDRNRSKLAQQPLSLAGCEIIPEPSPDHLYSFRILHNGEERVVLEAKSSEEMGHWLGLLLSESGSKTDPEEFTYDYVDADRVSCIVSAAKNSFLLMQRKYSEPNAYIDNLPKGRVQQDELYDDVDLPDLPVEEVPKSESKLEGDQDRVYLDLTPVKSLLHCAGKMSCQSSPLGSPSLERAAKAAPESTAETAPMAKEAEPCAKAAEASEQKHPEKPEPEEAVPRVPAAKMQSQQQSNVAPEVPAGPVPAGSPQLVPAHRPKMPLPAVETKLGKNRTEAEVRRFTEEKERLEKEKDEIRAQLTQLRKERRELKEMLAGTKIPLPTDKSLEQRLKEIDEECKRKESQRVDLELSLVEVKENLKKAESGPVTLGTAVDTTHLENTAPRAKSASPANSAENSPVNSATALKNRPLSVMVTGKGTVLQKAKVRYSWEIHLGQ</sequence>
<dbReference type="PANTHER" id="PTHR14338:SF4">
    <property type="entry name" value="ACTIN FILAMENT-ASSOCIATED PROTEIN 1-LIKE 2"/>
    <property type="match status" value="1"/>
</dbReference>
<feature type="region of interest" description="Disordered" evidence="5">
    <location>
        <begin position="193"/>
        <end position="316"/>
    </location>
</feature>
<feature type="compositionally biased region" description="Low complexity" evidence="5">
    <location>
        <begin position="413"/>
        <end position="430"/>
    </location>
</feature>
<dbReference type="SMART" id="SM00233">
    <property type="entry name" value="PH"/>
    <property type="match status" value="1"/>
</dbReference>
<dbReference type="InterPro" id="IPR030113">
    <property type="entry name" value="AFAP"/>
</dbReference>
<evidence type="ECO:0000256" key="5">
    <source>
        <dbReference type="SAM" id="MobiDB-lite"/>
    </source>
</evidence>
<comment type="caution">
    <text evidence="7">The sequence shown here is derived from an EMBL/GenBank/DDBJ whole genome shotgun (WGS) entry which is preliminary data.</text>
</comment>
<dbReference type="GO" id="GO:0006954">
    <property type="term" value="P:inflammatory response"/>
    <property type="evidence" value="ECO:0007669"/>
    <property type="project" value="TreeGrafter"/>
</dbReference>
<dbReference type="GO" id="GO:0032675">
    <property type="term" value="P:regulation of interleukin-6 production"/>
    <property type="evidence" value="ECO:0007669"/>
    <property type="project" value="TreeGrafter"/>
</dbReference>
<name>A0A852K0S2_SPIPA</name>
<dbReference type="GO" id="GO:0017124">
    <property type="term" value="F:SH3 domain binding"/>
    <property type="evidence" value="ECO:0007669"/>
    <property type="project" value="TreeGrafter"/>
</dbReference>
<dbReference type="FunFam" id="2.30.29.30:FF:000020">
    <property type="entry name" value="Actin filament-associated protein 1-like 2 isoform 1"/>
    <property type="match status" value="1"/>
</dbReference>
<dbReference type="GO" id="GO:0005829">
    <property type="term" value="C:cytosol"/>
    <property type="evidence" value="ECO:0007669"/>
    <property type="project" value="TreeGrafter"/>
</dbReference>
<dbReference type="GO" id="GO:0045742">
    <property type="term" value="P:positive regulation of epidermal growth factor receptor signaling pathway"/>
    <property type="evidence" value="ECO:0007669"/>
    <property type="project" value="TreeGrafter"/>
</dbReference>
<evidence type="ECO:0000256" key="4">
    <source>
        <dbReference type="ARBA" id="ARBA00023054"/>
    </source>
</evidence>
<dbReference type="GO" id="GO:0032757">
    <property type="term" value="P:positive regulation of interleukin-8 production"/>
    <property type="evidence" value="ECO:0007669"/>
    <property type="project" value="TreeGrafter"/>
</dbReference>
<evidence type="ECO:0000259" key="6">
    <source>
        <dbReference type="PROSITE" id="PS50003"/>
    </source>
</evidence>
<dbReference type="OrthoDB" id="8443615at2759"/>
<gene>
    <name evidence="7" type="primary">Afap1l2</name>
    <name evidence="7" type="ORF">SPIPAS_R06043</name>
</gene>
<dbReference type="GO" id="GO:0045893">
    <property type="term" value="P:positive regulation of DNA-templated transcription"/>
    <property type="evidence" value="ECO:0007669"/>
    <property type="project" value="TreeGrafter"/>
</dbReference>
<dbReference type="Gene3D" id="2.30.29.30">
    <property type="entry name" value="Pleckstrin-homology domain (PH domain)/Phosphotyrosine-binding domain (PTB)"/>
    <property type="match status" value="1"/>
</dbReference>
<proteinExistence type="predicted"/>
<feature type="compositionally biased region" description="Basic and acidic residues" evidence="5">
    <location>
        <begin position="297"/>
        <end position="316"/>
    </location>
</feature>
<feature type="compositionally biased region" description="Low complexity" evidence="5">
    <location>
        <begin position="265"/>
        <end position="279"/>
    </location>
</feature>
<dbReference type="PROSITE" id="PS50003">
    <property type="entry name" value="PH_DOMAIN"/>
    <property type="match status" value="1"/>
</dbReference>
<dbReference type="CDD" id="cd13307">
    <property type="entry name" value="PH2_AFAP"/>
    <property type="match status" value="1"/>
</dbReference>
<dbReference type="Proteomes" id="UP000618746">
    <property type="component" value="Unassembled WGS sequence"/>
</dbReference>
<feature type="non-terminal residue" evidence="7">
    <location>
        <position position="1"/>
    </location>
</feature>
<organism evidence="7 8">
    <name type="scientific">Spizella passerina</name>
    <name type="common">Chipping sparrow</name>
    <dbReference type="NCBI Taxonomy" id="40210"/>
    <lineage>
        <taxon>Eukaryota</taxon>
        <taxon>Metazoa</taxon>
        <taxon>Chordata</taxon>
        <taxon>Craniata</taxon>
        <taxon>Vertebrata</taxon>
        <taxon>Euteleostomi</taxon>
        <taxon>Archelosauria</taxon>
        <taxon>Archosauria</taxon>
        <taxon>Dinosauria</taxon>
        <taxon>Saurischia</taxon>
        <taxon>Theropoda</taxon>
        <taxon>Coelurosauria</taxon>
        <taxon>Aves</taxon>
        <taxon>Neognathae</taxon>
        <taxon>Neoaves</taxon>
        <taxon>Telluraves</taxon>
        <taxon>Australaves</taxon>
        <taxon>Passeriformes</taxon>
        <taxon>Passerellidae</taxon>
        <taxon>Spizella</taxon>
    </lineage>
</organism>
<feature type="domain" description="PH" evidence="6">
    <location>
        <begin position="1"/>
        <end position="91"/>
    </location>
</feature>
<protein>
    <submittedName>
        <fullName evidence="7">AF1L2 protein</fullName>
    </submittedName>
</protein>
<feature type="region of interest" description="Disordered" evidence="5">
    <location>
        <begin position="404"/>
        <end position="431"/>
    </location>
</feature>